<evidence type="ECO:0000313" key="1">
    <source>
        <dbReference type="EMBL" id="TMP75715.1"/>
    </source>
</evidence>
<reference evidence="2" key="2">
    <citation type="submission" date="2019-06" db="EMBL/GenBank/DDBJ databases">
        <title>Co-occurence of chitin degradation, pigmentation and bioactivity in marine Pseudoalteromonas.</title>
        <authorList>
            <person name="Sonnenschein E.C."/>
            <person name="Bech P.K."/>
        </authorList>
    </citation>
    <scope>NUCLEOTIDE SEQUENCE [LARGE SCALE GENOMIC DNA]</scope>
    <source>
        <strain evidence="2">S1189</strain>
    </source>
</reference>
<dbReference type="RefSeq" id="WP_138569368.1">
    <property type="nucleotide sequence ID" value="NZ_PNCM01000361.1"/>
</dbReference>
<accession>A0A5S3YKW7</accession>
<comment type="caution">
    <text evidence="1">The sequence shown here is derived from an EMBL/GenBank/DDBJ whole genome shotgun (WGS) entry which is preliminary data.</text>
</comment>
<proteinExistence type="predicted"/>
<organism evidence="1 2">
    <name type="scientific">Pseudoalteromonas phenolica</name>
    <dbReference type="NCBI Taxonomy" id="161398"/>
    <lineage>
        <taxon>Bacteria</taxon>
        <taxon>Pseudomonadati</taxon>
        <taxon>Pseudomonadota</taxon>
        <taxon>Gammaproteobacteria</taxon>
        <taxon>Alteromonadales</taxon>
        <taxon>Pseudoalteromonadaceae</taxon>
        <taxon>Pseudoalteromonas</taxon>
    </lineage>
</organism>
<dbReference type="EMBL" id="PNCM01000361">
    <property type="protein sequence ID" value="TMP75715.1"/>
    <property type="molecule type" value="Genomic_DNA"/>
</dbReference>
<sequence>TDLYARLMLYGQWLAAEQYTSYVGTQKVKVDTLAAQSVGDQITAHLTENQPSGLPLSANEILTIDFSEYQQVQVRVKFAYSSAKQIVAPPANVELVGPNQGNVISLQPTQPLYYGI</sequence>
<reference evidence="1 2" key="1">
    <citation type="submission" date="2017-12" db="EMBL/GenBank/DDBJ databases">
        <authorList>
            <person name="Paulsen S."/>
            <person name="Gram L.K."/>
        </authorList>
    </citation>
    <scope>NUCLEOTIDE SEQUENCE [LARGE SCALE GENOMIC DNA]</scope>
    <source>
        <strain evidence="1 2">S1189</strain>
    </source>
</reference>
<evidence type="ECO:0000313" key="2">
    <source>
        <dbReference type="Proteomes" id="UP000307362"/>
    </source>
</evidence>
<name>A0A5S3YKW7_9GAMM</name>
<feature type="non-terminal residue" evidence="1">
    <location>
        <position position="116"/>
    </location>
</feature>
<protein>
    <submittedName>
        <fullName evidence="1">Uncharacterized protein</fullName>
    </submittedName>
</protein>
<dbReference type="Proteomes" id="UP000307362">
    <property type="component" value="Unassembled WGS sequence"/>
</dbReference>
<dbReference type="AlphaFoldDB" id="A0A5S3YKW7"/>
<feature type="non-terminal residue" evidence="1">
    <location>
        <position position="1"/>
    </location>
</feature>
<gene>
    <name evidence="1" type="ORF">CWB73_21795</name>
</gene>
<dbReference type="OrthoDB" id="5567237at2"/>